<dbReference type="InterPro" id="IPR011042">
    <property type="entry name" value="6-blade_b-propeller_TolB-like"/>
</dbReference>
<gene>
    <name evidence="1" type="ORF">HNQ04_003998</name>
</gene>
<name>A0ABR6NXD8_9DEIO</name>
<proteinExistence type="predicted"/>
<dbReference type="RefSeq" id="WP_170214036.1">
    <property type="nucleotide sequence ID" value="NZ_JACHEW010000039.1"/>
</dbReference>
<dbReference type="EMBL" id="JACHEW010000039">
    <property type="protein sequence ID" value="MBB6018717.1"/>
    <property type="molecule type" value="Genomic_DNA"/>
</dbReference>
<protein>
    <submittedName>
        <fullName evidence="1">Uncharacterized protein</fullName>
    </submittedName>
</protein>
<dbReference type="Proteomes" id="UP000629870">
    <property type="component" value="Unassembled WGS sequence"/>
</dbReference>
<organism evidence="1 2">
    <name type="scientific">Deinococcus radiopugnans ATCC 19172</name>
    <dbReference type="NCBI Taxonomy" id="585398"/>
    <lineage>
        <taxon>Bacteria</taxon>
        <taxon>Thermotogati</taxon>
        <taxon>Deinococcota</taxon>
        <taxon>Deinococci</taxon>
        <taxon>Deinococcales</taxon>
        <taxon>Deinococcaceae</taxon>
        <taxon>Deinococcus</taxon>
    </lineage>
</organism>
<sequence length="53" mass="5885">MQIQWPDDVIPGPDDALYGVVSGMTTPPPLNEGQRRPSFPFLVVRFWPEASDG</sequence>
<accession>A0ABR6NXD8</accession>
<reference evidence="1 2" key="1">
    <citation type="submission" date="2020-08" db="EMBL/GenBank/DDBJ databases">
        <title>Genomic Encyclopedia of Type Strains, Phase IV (KMG-IV): sequencing the most valuable type-strain genomes for metagenomic binning, comparative biology and taxonomic classification.</title>
        <authorList>
            <person name="Goeker M."/>
        </authorList>
    </citation>
    <scope>NUCLEOTIDE SEQUENCE [LARGE SCALE GENOMIC DNA]</scope>
    <source>
        <strain evidence="1 2">DSM 12027</strain>
    </source>
</reference>
<comment type="caution">
    <text evidence="1">The sequence shown here is derived from an EMBL/GenBank/DDBJ whole genome shotgun (WGS) entry which is preliminary data.</text>
</comment>
<keyword evidence="2" id="KW-1185">Reference proteome</keyword>
<dbReference type="Gene3D" id="2.120.10.30">
    <property type="entry name" value="TolB, C-terminal domain"/>
    <property type="match status" value="1"/>
</dbReference>
<evidence type="ECO:0000313" key="2">
    <source>
        <dbReference type="Proteomes" id="UP000629870"/>
    </source>
</evidence>
<evidence type="ECO:0000313" key="1">
    <source>
        <dbReference type="EMBL" id="MBB6018717.1"/>
    </source>
</evidence>